<evidence type="ECO:0000256" key="2">
    <source>
        <dbReference type="SAM" id="SignalP"/>
    </source>
</evidence>
<dbReference type="SUPFAM" id="SSF53850">
    <property type="entry name" value="Periplasmic binding protein-like II"/>
    <property type="match status" value="1"/>
</dbReference>
<evidence type="ECO:0000259" key="3">
    <source>
        <dbReference type="SMART" id="SM00062"/>
    </source>
</evidence>
<accession>A0ABV8MMK8</accession>
<feature type="domain" description="Solute-binding protein family 3/N-terminal" evidence="3">
    <location>
        <begin position="34"/>
        <end position="260"/>
    </location>
</feature>
<evidence type="ECO:0000313" key="4">
    <source>
        <dbReference type="EMBL" id="MFC4158549.1"/>
    </source>
</evidence>
<feature type="chain" id="PRO_5045534602" evidence="2">
    <location>
        <begin position="20"/>
        <end position="269"/>
    </location>
</feature>
<dbReference type="PANTHER" id="PTHR35936">
    <property type="entry name" value="MEMBRANE-BOUND LYTIC MUREIN TRANSGLYCOSYLASE F"/>
    <property type="match status" value="1"/>
</dbReference>
<evidence type="ECO:0000256" key="1">
    <source>
        <dbReference type="ARBA" id="ARBA00022729"/>
    </source>
</evidence>
<sequence>MGNRLALLCLVCCGGLAVADPARFGCQQPLSLAYFRFGSLYYLDQNDQPAGVDVELARELEQRSGCRLRGRELSRVLIWQLLENGQLDMATAGLPTPERERFGLFLPYLVSRNRFLLPNSLAGRIDSPEAFLADRSLRMGVVRSFRHGAEYDRLIGRLATEGRIEEASDIETLFRWLRLNRIQGMVAHPLVAGHLLKLNGLDGLVVQYDWNGSEPPLLGGWILSRRRFNAAQLAAWSMLFDGIRQDGTLEKIYRNYVSPREARELTPKP</sequence>
<evidence type="ECO:0000313" key="5">
    <source>
        <dbReference type="Proteomes" id="UP001595791"/>
    </source>
</evidence>
<dbReference type="Proteomes" id="UP001595791">
    <property type="component" value="Unassembled WGS sequence"/>
</dbReference>
<reference evidence="5" key="1">
    <citation type="journal article" date="2019" name="Int. J. Syst. Evol. Microbiol.">
        <title>The Global Catalogue of Microorganisms (GCM) 10K type strain sequencing project: providing services to taxonomists for standard genome sequencing and annotation.</title>
        <authorList>
            <consortium name="The Broad Institute Genomics Platform"/>
            <consortium name="The Broad Institute Genome Sequencing Center for Infectious Disease"/>
            <person name="Wu L."/>
            <person name="Ma J."/>
        </authorList>
    </citation>
    <scope>NUCLEOTIDE SEQUENCE [LARGE SCALE GENOMIC DNA]</scope>
    <source>
        <strain evidence="5">LMG 29894</strain>
    </source>
</reference>
<keyword evidence="1 2" id="KW-0732">Signal</keyword>
<protein>
    <submittedName>
        <fullName evidence="4">Substrate-binding periplasmic protein</fullName>
    </submittedName>
</protein>
<dbReference type="Gene3D" id="3.40.190.10">
    <property type="entry name" value="Periplasmic binding protein-like II"/>
    <property type="match status" value="2"/>
</dbReference>
<keyword evidence="5" id="KW-1185">Reference proteome</keyword>
<dbReference type="PANTHER" id="PTHR35936:SF19">
    <property type="entry name" value="AMINO-ACID-BINDING PROTEIN YXEM-RELATED"/>
    <property type="match status" value="1"/>
</dbReference>
<dbReference type="EMBL" id="JBHSBU010000001">
    <property type="protein sequence ID" value="MFC4158549.1"/>
    <property type="molecule type" value="Genomic_DNA"/>
</dbReference>
<comment type="caution">
    <text evidence="4">The sequence shown here is derived from an EMBL/GenBank/DDBJ whole genome shotgun (WGS) entry which is preliminary data.</text>
</comment>
<dbReference type="RefSeq" id="WP_378161341.1">
    <property type="nucleotide sequence ID" value="NZ_JBHSBU010000001.1"/>
</dbReference>
<gene>
    <name evidence="4" type="ORF">ACFOW7_04145</name>
</gene>
<organism evidence="4 5">
    <name type="scientific">Chitinimonas lacunae</name>
    <dbReference type="NCBI Taxonomy" id="1963018"/>
    <lineage>
        <taxon>Bacteria</taxon>
        <taxon>Pseudomonadati</taxon>
        <taxon>Pseudomonadota</taxon>
        <taxon>Betaproteobacteria</taxon>
        <taxon>Neisseriales</taxon>
        <taxon>Chitinibacteraceae</taxon>
        <taxon>Chitinimonas</taxon>
    </lineage>
</organism>
<proteinExistence type="predicted"/>
<feature type="signal peptide" evidence="2">
    <location>
        <begin position="1"/>
        <end position="19"/>
    </location>
</feature>
<dbReference type="Pfam" id="PF00497">
    <property type="entry name" value="SBP_bac_3"/>
    <property type="match status" value="1"/>
</dbReference>
<dbReference type="InterPro" id="IPR001638">
    <property type="entry name" value="Solute-binding_3/MltF_N"/>
</dbReference>
<dbReference type="SMART" id="SM00062">
    <property type="entry name" value="PBPb"/>
    <property type="match status" value="1"/>
</dbReference>
<name>A0ABV8MMK8_9NEIS</name>